<evidence type="ECO:0000313" key="2">
    <source>
        <dbReference type="Proteomes" id="UP000050509"/>
    </source>
</evidence>
<protein>
    <submittedName>
        <fullName evidence="1">Uncharacterized protein</fullName>
    </submittedName>
</protein>
<accession>A0A0P9D095</accession>
<dbReference type="Proteomes" id="UP000050509">
    <property type="component" value="Unassembled WGS sequence"/>
</dbReference>
<name>A0A0P9D095_9CHLR</name>
<dbReference type="EMBL" id="LJCR01002372">
    <property type="protein sequence ID" value="KPV48823.1"/>
    <property type="molecule type" value="Genomic_DNA"/>
</dbReference>
<comment type="caution">
    <text evidence="1">The sequence shown here is derived from an EMBL/GenBank/DDBJ whole genome shotgun (WGS) entry which is preliminary data.</text>
</comment>
<proteinExistence type="predicted"/>
<sequence length="78" mass="8438">MNENERTCSVCGSAVKRVILIEDHGPATGEKPAAIAPGHAHRSLDVVYNQHYPTEATACVACGHIDLWVDPEWVASLK</sequence>
<gene>
    <name evidence="1" type="ORF">SE17_36000</name>
</gene>
<reference evidence="1 2" key="1">
    <citation type="submission" date="2015-09" db="EMBL/GenBank/DDBJ databases">
        <title>Draft genome sequence of Kouleothrix aurantiaca JCM 19913.</title>
        <authorList>
            <person name="Hemp J."/>
        </authorList>
    </citation>
    <scope>NUCLEOTIDE SEQUENCE [LARGE SCALE GENOMIC DNA]</scope>
    <source>
        <strain evidence="1 2">COM-B</strain>
    </source>
</reference>
<organism evidence="1 2">
    <name type="scientific">Kouleothrix aurantiaca</name>
    <dbReference type="NCBI Taxonomy" id="186479"/>
    <lineage>
        <taxon>Bacteria</taxon>
        <taxon>Bacillati</taxon>
        <taxon>Chloroflexota</taxon>
        <taxon>Chloroflexia</taxon>
        <taxon>Chloroflexales</taxon>
        <taxon>Roseiflexineae</taxon>
        <taxon>Roseiflexaceae</taxon>
        <taxon>Kouleothrix</taxon>
    </lineage>
</organism>
<dbReference type="AlphaFoldDB" id="A0A0P9D095"/>
<keyword evidence="2" id="KW-1185">Reference proteome</keyword>
<evidence type="ECO:0000313" key="1">
    <source>
        <dbReference type="EMBL" id="KPV48823.1"/>
    </source>
</evidence>